<feature type="compositionally biased region" description="Basic and acidic residues" evidence="1">
    <location>
        <begin position="1"/>
        <end position="11"/>
    </location>
</feature>
<evidence type="ECO:0000313" key="3">
    <source>
        <dbReference type="Proteomes" id="UP000219452"/>
    </source>
</evidence>
<dbReference type="EMBL" id="OCNH01000001">
    <property type="protein sequence ID" value="SOD82611.1"/>
    <property type="molecule type" value="Genomic_DNA"/>
</dbReference>
<dbReference type="Proteomes" id="UP000219452">
    <property type="component" value="Unassembled WGS sequence"/>
</dbReference>
<name>A0A286FH98_9BACT</name>
<feature type="region of interest" description="Disordered" evidence="1">
    <location>
        <begin position="1"/>
        <end position="64"/>
    </location>
</feature>
<feature type="compositionally biased region" description="Gly residues" evidence="1">
    <location>
        <begin position="52"/>
        <end position="64"/>
    </location>
</feature>
<dbReference type="AlphaFoldDB" id="A0A286FH98"/>
<reference evidence="3" key="1">
    <citation type="submission" date="2017-09" db="EMBL/GenBank/DDBJ databases">
        <authorList>
            <person name="Varghese N."/>
            <person name="Submissions S."/>
        </authorList>
    </citation>
    <scope>NUCLEOTIDE SEQUENCE [LARGE SCALE GENOMIC DNA]</scope>
    <source>
        <strain evidence="3">DSM 29961</strain>
    </source>
</reference>
<dbReference type="RefSeq" id="WP_097125743.1">
    <property type="nucleotide sequence ID" value="NZ_OCNH01000001.1"/>
</dbReference>
<keyword evidence="3" id="KW-1185">Reference proteome</keyword>
<dbReference type="OrthoDB" id="966056at2"/>
<evidence type="ECO:0000256" key="1">
    <source>
        <dbReference type="SAM" id="MobiDB-lite"/>
    </source>
</evidence>
<sequence length="64" mass="6533">MADKTLEKVEESYEGQRITDNQDNGTGHGEKGNGRSSTSHKSSSKSSRSAGGSTGGSKGGSKSN</sequence>
<protein>
    <submittedName>
        <fullName evidence="2">Uncharacterized protein</fullName>
    </submittedName>
</protein>
<organism evidence="2 3">
    <name type="scientific">Spirosoma fluviale</name>
    <dbReference type="NCBI Taxonomy" id="1597977"/>
    <lineage>
        <taxon>Bacteria</taxon>
        <taxon>Pseudomonadati</taxon>
        <taxon>Bacteroidota</taxon>
        <taxon>Cytophagia</taxon>
        <taxon>Cytophagales</taxon>
        <taxon>Cytophagaceae</taxon>
        <taxon>Spirosoma</taxon>
    </lineage>
</organism>
<accession>A0A286FH98</accession>
<evidence type="ECO:0000313" key="2">
    <source>
        <dbReference type="EMBL" id="SOD82611.1"/>
    </source>
</evidence>
<proteinExistence type="predicted"/>
<gene>
    <name evidence="2" type="ORF">SAMN06269250_2199</name>
</gene>
<feature type="compositionally biased region" description="Low complexity" evidence="1">
    <location>
        <begin position="34"/>
        <end position="51"/>
    </location>
</feature>